<dbReference type="AlphaFoldDB" id="A0A392MXN1"/>
<dbReference type="GO" id="GO:0045292">
    <property type="term" value="P:mRNA cis splicing, via spliceosome"/>
    <property type="evidence" value="ECO:0007669"/>
    <property type="project" value="TreeGrafter"/>
</dbReference>
<dbReference type="EMBL" id="LXQA010022326">
    <property type="protein sequence ID" value="MCH92271.1"/>
    <property type="molecule type" value="Genomic_DNA"/>
</dbReference>
<comment type="subcellular location">
    <subcellularLocation>
        <location evidence="1">Nucleus</location>
    </subcellularLocation>
</comment>
<feature type="region of interest" description="Disordered" evidence="4">
    <location>
        <begin position="1"/>
        <end position="20"/>
    </location>
</feature>
<protein>
    <submittedName>
        <fullName evidence="5">SART-1 family protein</fullName>
    </submittedName>
</protein>
<evidence type="ECO:0000256" key="4">
    <source>
        <dbReference type="SAM" id="MobiDB-lite"/>
    </source>
</evidence>
<keyword evidence="3" id="KW-0539">Nucleus</keyword>
<dbReference type="InterPro" id="IPR005011">
    <property type="entry name" value="SNU66/SART1"/>
</dbReference>
<comment type="similarity">
    <text evidence="2">Belongs to the SNU66/SART1 family.</text>
</comment>
<dbReference type="Proteomes" id="UP000265520">
    <property type="component" value="Unassembled WGS sequence"/>
</dbReference>
<dbReference type="GO" id="GO:0046540">
    <property type="term" value="C:U4/U6 x U5 tri-snRNP complex"/>
    <property type="evidence" value="ECO:0007669"/>
    <property type="project" value="TreeGrafter"/>
</dbReference>
<dbReference type="GO" id="GO:0000481">
    <property type="term" value="P:maturation of 5S rRNA"/>
    <property type="evidence" value="ECO:0007669"/>
    <property type="project" value="TreeGrafter"/>
</dbReference>
<organism evidence="5 6">
    <name type="scientific">Trifolium medium</name>
    <dbReference type="NCBI Taxonomy" id="97028"/>
    <lineage>
        <taxon>Eukaryota</taxon>
        <taxon>Viridiplantae</taxon>
        <taxon>Streptophyta</taxon>
        <taxon>Embryophyta</taxon>
        <taxon>Tracheophyta</taxon>
        <taxon>Spermatophyta</taxon>
        <taxon>Magnoliopsida</taxon>
        <taxon>eudicotyledons</taxon>
        <taxon>Gunneridae</taxon>
        <taxon>Pentapetalae</taxon>
        <taxon>rosids</taxon>
        <taxon>fabids</taxon>
        <taxon>Fabales</taxon>
        <taxon>Fabaceae</taxon>
        <taxon>Papilionoideae</taxon>
        <taxon>50 kb inversion clade</taxon>
        <taxon>NPAAA clade</taxon>
        <taxon>Hologalegina</taxon>
        <taxon>IRL clade</taxon>
        <taxon>Trifolieae</taxon>
        <taxon>Trifolium</taxon>
    </lineage>
</organism>
<dbReference type="PANTHER" id="PTHR14152:SF5">
    <property type="entry name" value="U4_U6.U5 TRI-SNRNP-ASSOCIATED PROTEIN 1"/>
    <property type="match status" value="1"/>
</dbReference>
<feature type="compositionally biased region" description="Polar residues" evidence="4">
    <location>
        <begin position="11"/>
        <end position="20"/>
    </location>
</feature>
<evidence type="ECO:0000256" key="3">
    <source>
        <dbReference type="ARBA" id="ARBA00023242"/>
    </source>
</evidence>
<dbReference type="PANTHER" id="PTHR14152">
    <property type="entry name" value="SQUAMOUS CELL CARCINOMA ANTIGEN RECOGNISED BY CYTOTOXIC T LYMPHOCYTES"/>
    <property type="match status" value="1"/>
</dbReference>
<evidence type="ECO:0000256" key="1">
    <source>
        <dbReference type="ARBA" id="ARBA00004123"/>
    </source>
</evidence>
<proteinExistence type="inferred from homology"/>
<evidence type="ECO:0000313" key="5">
    <source>
        <dbReference type="EMBL" id="MCH92271.1"/>
    </source>
</evidence>
<sequence length="89" mass="10236">MKETRTKKQSEAASEISSWVNKSRKIEKQRVLQLSKIFEEQDNIAVEGSDDEDTTHHTDARSLIEERETVIPSMCARNPEIEQSFSVVE</sequence>
<comment type="caution">
    <text evidence="5">The sequence shown here is derived from an EMBL/GenBank/DDBJ whole genome shotgun (WGS) entry which is preliminary data.</text>
</comment>
<evidence type="ECO:0000313" key="6">
    <source>
        <dbReference type="Proteomes" id="UP000265520"/>
    </source>
</evidence>
<name>A0A392MXN1_9FABA</name>
<feature type="compositionally biased region" description="Basic and acidic residues" evidence="4">
    <location>
        <begin position="1"/>
        <end position="10"/>
    </location>
</feature>
<evidence type="ECO:0000256" key="2">
    <source>
        <dbReference type="ARBA" id="ARBA00006076"/>
    </source>
</evidence>
<accession>A0A392MXN1</accession>
<reference evidence="5 6" key="1">
    <citation type="journal article" date="2018" name="Front. Plant Sci.">
        <title>Red Clover (Trifolium pratense) and Zigzag Clover (T. medium) - A Picture of Genomic Similarities and Differences.</title>
        <authorList>
            <person name="Dluhosova J."/>
            <person name="Istvanek J."/>
            <person name="Nedelnik J."/>
            <person name="Repkova J."/>
        </authorList>
    </citation>
    <scope>NUCLEOTIDE SEQUENCE [LARGE SCALE GENOMIC DNA]</scope>
    <source>
        <strain evidence="6">cv. 10/8</strain>
        <tissue evidence="5">Leaf</tissue>
    </source>
</reference>
<keyword evidence="6" id="KW-1185">Reference proteome</keyword>